<organism evidence="2 3">
    <name type="scientific">Bombus vosnesenskii</name>
    <dbReference type="NCBI Taxonomy" id="207650"/>
    <lineage>
        <taxon>Eukaryota</taxon>
        <taxon>Metazoa</taxon>
        <taxon>Ecdysozoa</taxon>
        <taxon>Arthropoda</taxon>
        <taxon>Hexapoda</taxon>
        <taxon>Insecta</taxon>
        <taxon>Pterygota</taxon>
        <taxon>Neoptera</taxon>
        <taxon>Endopterygota</taxon>
        <taxon>Hymenoptera</taxon>
        <taxon>Apocrita</taxon>
        <taxon>Aculeata</taxon>
        <taxon>Apoidea</taxon>
        <taxon>Anthophila</taxon>
        <taxon>Apidae</taxon>
        <taxon>Bombus</taxon>
        <taxon>Pyrobombus</taxon>
    </lineage>
</organism>
<dbReference type="Pfam" id="PF06585">
    <property type="entry name" value="JHBP"/>
    <property type="match status" value="1"/>
</dbReference>
<accession>A0A6J3KEJ0</accession>
<keyword evidence="1" id="KW-0732">Signal</keyword>
<dbReference type="Proteomes" id="UP000504631">
    <property type="component" value="Unplaced"/>
</dbReference>
<evidence type="ECO:0000313" key="2">
    <source>
        <dbReference type="Proteomes" id="UP000504631"/>
    </source>
</evidence>
<dbReference type="InterPro" id="IPR010562">
    <property type="entry name" value="Haemolymph_juvenile_hormone-bd"/>
</dbReference>
<dbReference type="GeneID" id="117234046"/>
<gene>
    <name evidence="3" type="primary">LOC117234046</name>
</gene>
<dbReference type="KEGG" id="bvk:117234046"/>
<reference evidence="3" key="1">
    <citation type="submission" date="2025-08" db="UniProtKB">
        <authorList>
            <consortium name="RefSeq"/>
        </authorList>
    </citation>
    <scope>IDENTIFICATION</scope>
    <source>
        <tissue evidence="3">Muscle</tissue>
    </source>
</reference>
<dbReference type="RefSeq" id="XP_033350771.1">
    <property type="nucleotide sequence ID" value="XM_033494880.1"/>
</dbReference>
<dbReference type="AlphaFoldDB" id="A0A6J3KEJ0"/>
<dbReference type="PANTHER" id="PTHR11008">
    <property type="entry name" value="PROTEIN TAKEOUT-LIKE PROTEIN"/>
    <property type="match status" value="1"/>
</dbReference>
<feature type="chain" id="PRO_5026673879" evidence="1">
    <location>
        <begin position="22"/>
        <end position="247"/>
    </location>
</feature>
<dbReference type="PANTHER" id="PTHR11008:SF18">
    <property type="entry name" value="BCDNA.GH05536-RELATED"/>
    <property type="match status" value="1"/>
</dbReference>
<evidence type="ECO:0000313" key="3">
    <source>
        <dbReference type="RefSeq" id="XP_033350771.1"/>
    </source>
</evidence>
<name>A0A6J3KEJ0_9HYME</name>
<sequence>MSFHTVRAVVIALCAIAIVAGDYQLPATVKTCKRDSDDFSSCLRLAIQEAWPTFVSGLPEFDIPVLDPYYTESHSMEFENGQQGGKMLATDIRTYGLAKARFLSVKPEMVDDLFRLEIDVEIPKILIDGNYKAEGYLASFRVGGKGFFNISMEDLRVTWDISGHVVNDIWVVEHFKLSPTVGDMKIWFSDLFNGNNELNRAALVFINEYWPLIYRAILPKLTESWDTYLTEFTNRFFSKIPFSTVFP</sequence>
<dbReference type="InterPro" id="IPR038606">
    <property type="entry name" value="To_sf"/>
</dbReference>
<dbReference type="Gene3D" id="3.15.10.30">
    <property type="entry name" value="Haemolymph juvenile hormone binding protein"/>
    <property type="match status" value="1"/>
</dbReference>
<proteinExistence type="predicted"/>
<keyword evidence="2" id="KW-1185">Reference proteome</keyword>
<feature type="signal peptide" evidence="1">
    <location>
        <begin position="1"/>
        <end position="21"/>
    </location>
</feature>
<dbReference type="GO" id="GO:0005615">
    <property type="term" value="C:extracellular space"/>
    <property type="evidence" value="ECO:0007669"/>
    <property type="project" value="TreeGrafter"/>
</dbReference>
<protein>
    <submittedName>
        <fullName evidence="3">Circadian clock-controlled protein-like</fullName>
    </submittedName>
</protein>
<evidence type="ECO:0000256" key="1">
    <source>
        <dbReference type="SAM" id="SignalP"/>
    </source>
</evidence>
<dbReference type="SMART" id="SM00700">
    <property type="entry name" value="JHBP"/>
    <property type="match status" value="1"/>
</dbReference>